<evidence type="ECO:0000256" key="4">
    <source>
        <dbReference type="ARBA" id="ARBA00023157"/>
    </source>
</evidence>
<dbReference type="PROSITE" id="PS51352">
    <property type="entry name" value="THIOREDOXIN_2"/>
    <property type="match status" value="1"/>
</dbReference>
<name>A0A366K786_9BIFI</name>
<dbReference type="CDD" id="cd03014">
    <property type="entry name" value="PRX_Atyp2cys"/>
    <property type="match status" value="1"/>
</dbReference>
<gene>
    <name evidence="6" type="primary">tpx</name>
    <name evidence="8" type="ORF">CRD60_05870</name>
</gene>
<dbReference type="Gene3D" id="3.40.30.10">
    <property type="entry name" value="Glutaredoxin"/>
    <property type="match status" value="1"/>
</dbReference>
<dbReference type="InterPro" id="IPR013766">
    <property type="entry name" value="Thioredoxin_domain"/>
</dbReference>
<dbReference type="GO" id="GO:0008379">
    <property type="term" value="F:thioredoxin peroxidase activity"/>
    <property type="evidence" value="ECO:0007669"/>
    <property type="project" value="UniProtKB-UniRule"/>
</dbReference>
<dbReference type="InterPro" id="IPR018219">
    <property type="entry name" value="Tpx_CS"/>
</dbReference>
<protein>
    <recommendedName>
        <fullName evidence="6">Thiol peroxidase</fullName>
        <shortName evidence="6">Tpx</shortName>
        <ecNumber evidence="6">1.11.1.24</ecNumber>
    </recommendedName>
    <alternativeName>
        <fullName evidence="6">Peroxiredoxin tpx</fullName>
        <shortName evidence="6">Prx</shortName>
    </alternativeName>
    <alternativeName>
        <fullName evidence="6">Thioredoxin peroxidase</fullName>
    </alternativeName>
    <alternativeName>
        <fullName evidence="6">Thioredoxin-dependent peroxiredoxin</fullName>
    </alternativeName>
</protein>
<evidence type="ECO:0000256" key="6">
    <source>
        <dbReference type="HAMAP-Rule" id="MF_00269"/>
    </source>
</evidence>
<comment type="caution">
    <text evidence="8">The sequence shown here is derived from an EMBL/GenBank/DDBJ whole genome shotgun (WGS) entry which is preliminary data.</text>
</comment>
<dbReference type="InterPro" id="IPR013740">
    <property type="entry name" value="Redoxin"/>
</dbReference>
<dbReference type="SUPFAM" id="SSF52833">
    <property type="entry name" value="Thioredoxin-like"/>
    <property type="match status" value="1"/>
</dbReference>
<accession>A0A366K786</accession>
<evidence type="ECO:0000256" key="1">
    <source>
        <dbReference type="ARBA" id="ARBA00022559"/>
    </source>
</evidence>
<proteinExistence type="inferred from homology"/>
<dbReference type="InterPro" id="IPR002065">
    <property type="entry name" value="TPX"/>
</dbReference>
<keyword evidence="9" id="KW-1185">Reference proteome</keyword>
<dbReference type="InterPro" id="IPR050455">
    <property type="entry name" value="Tpx_Peroxidase_subfamily"/>
</dbReference>
<evidence type="ECO:0000256" key="5">
    <source>
        <dbReference type="ARBA" id="ARBA00023284"/>
    </source>
</evidence>
<dbReference type="EMBL" id="PDCG01000005">
    <property type="protein sequence ID" value="RBP97524.1"/>
    <property type="molecule type" value="Genomic_DNA"/>
</dbReference>
<evidence type="ECO:0000259" key="7">
    <source>
        <dbReference type="PROSITE" id="PS51352"/>
    </source>
</evidence>
<dbReference type="PANTHER" id="PTHR43110">
    <property type="entry name" value="THIOL PEROXIDASE"/>
    <property type="match status" value="1"/>
</dbReference>
<evidence type="ECO:0000313" key="8">
    <source>
        <dbReference type="EMBL" id="RBP97524.1"/>
    </source>
</evidence>
<dbReference type="Proteomes" id="UP000252530">
    <property type="component" value="Unassembled WGS sequence"/>
</dbReference>
<keyword evidence="5 6" id="KW-0676">Redox-active center</keyword>
<keyword evidence="1 6" id="KW-0575">Peroxidase</keyword>
<dbReference type="NCBIfam" id="NF001808">
    <property type="entry name" value="PRK00522.1"/>
    <property type="match status" value="1"/>
</dbReference>
<feature type="active site" description="Cysteine sulfenic acid (-SOH) intermediate" evidence="6">
    <location>
        <position position="60"/>
    </location>
</feature>
<dbReference type="PROSITE" id="PS01265">
    <property type="entry name" value="TPX"/>
    <property type="match status" value="1"/>
</dbReference>
<comment type="catalytic activity">
    <reaction evidence="6">
        <text>a hydroperoxide + [thioredoxin]-dithiol = an alcohol + [thioredoxin]-disulfide + H2O</text>
        <dbReference type="Rhea" id="RHEA:62620"/>
        <dbReference type="Rhea" id="RHEA-COMP:10698"/>
        <dbReference type="Rhea" id="RHEA-COMP:10700"/>
        <dbReference type="ChEBI" id="CHEBI:15377"/>
        <dbReference type="ChEBI" id="CHEBI:29950"/>
        <dbReference type="ChEBI" id="CHEBI:30879"/>
        <dbReference type="ChEBI" id="CHEBI:35924"/>
        <dbReference type="ChEBI" id="CHEBI:50058"/>
        <dbReference type="EC" id="1.11.1.24"/>
    </reaction>
</comment>
<dbReference type="AlphaFoldDB" id="A0A366K786"/>
<comment type="miscellaneous">
    <text evidence="6">The active site is a conserved redox-active cysteine residue, the peroxidatic cysteine (C(P)), which makes the nucleophilic attack on the peroxide substrate. The peroxide oxidizes the C(P)-SH to cysteine sulfenic acid (C(P)-SOH), which then reacts with another cysteine residue, the resolving cysteine (C(R)), to form a disulfide bridge. The disulfide is subsequently reduced by an appropriate electron donor to complete the catalytic cycle. In this atypical 2-Cys peroxiredoxin, C(R) is present in the same subunit to form an intramolecular disulfide. The disulfide is subsequently reduced by thioredoxin.</text>
</comment>
<dbReference type="OrthoDB" id="9781543at2"/>
<comment type="similarity">
    <text evidence="6">Belongs to the peroxiredoxin family. Tpx subfamily.</text>
</comment>
<keyword evidence="4 6" id="KW-1015">Disulfide bond</keyword>
<keyword evidence="3 6" id="KW-0560">Oxidoreductase</keyword>
<dbReference type="EC" id="1.11.1.24" evidence="6"/>
<evidence type="ECO:0000256" key="3">
    <source>
        <dbReference type="ARBA" id="ARBA00023002"/>
    </source>
</evidence>
<sequence length="168" mass="17590">MAQITIGGTATQTIGNLPAVGSKAPAFTLAGLDLNDVVSSSFAGRKLMLNIFPSLDTDVCSMSVRKFNQMAQDLAGTSVLCISMDLPFAQGRFCGAEGIKNAQVASAFRSSFGKDYGVTIDDGPMAGLLSRCVVVIDQQGQVAYTQQVAEVGNEPDYDAARQAVEQLG</sequence>
<evidence type="ECO:0000256" key="2">
    <source>
        <dbReference type="ARBA" id="ARBA00022862"/>
    </source>
</evidence>
<dbReference type="InterPro" id="IPR036249">
    <property type="entry name" value="Thioredoxin-like_sf"/>
</dbReference>
<evidence type="ECO:0000313" key="9">
    <source>
        <dbReference type="Proteomes" id="UP000252530"/>
    </source>
</evidence>
<dbReference type="Pfam" id="PF08534">
    <property type="entry name" value="Redoxin"/>
    <property type="match status" value="1"/>
</dbReference>
<dbReference type="RefSeq" id="WP_113860370.1">
    <property type="nucleotide sequence ID" value="NZ_PDCG01000005.1"/>
</dbReference>
<comment type="subunit">
    <text evidence="6">Homodimer.</text>
</comment>
<reference evidence="8 9" key="1">
    <citation type="submission" date="2017-10" db="EMBL/GenBank/DDBJ databases">
        <title>Bifidobacterium xylocopum sp. nov. and Bifidobacterium aemilianum sp. nov., from the carpenter bee (Xylocopa violacea) digestive tract.</title>
        <authorList>
            <person name="Alberoni D."/>
            <person name="Baffoni L."/>
            <person name="Di Gioia D."/>
            <person name="Gaggia F."/>
            <person name="Biavati B."/>
        </authorList>
    </citation>
    <scope>NUCLEOTIDE SEQUENCE [LARGE SCALE GENOMIC DNA]</scope>
    <source>
        <strain evidence="8 9">XV10</strain>
    </source>
</reference>
<comment type="function">
    <text evidence="6">Thiol-specific peroxidase that catalyzes the reduction of hydrogen peroxide and organic hydroperoxides to water and alcohols, respectively. Plays a role in cell protection against oxidative stress by detoxifying peroxides.</text>
</comment>
<keyword evidence="2 6" id="KW-0049">Antioxidant</keyword>
<organism evidence="8 9">
    <name type="scientific">Bifidobacterium aemilianum</name>
    <dbReference type="NCBI Taxonomy" id="2493120"/>
    <lineage>
        <taxon>Bacteria</taxon>
        <taxon>Bacillati</taxon>
        <taxon>Actinomycetota</taxon>
        <taxon>Actinomycetes</taxon>
        <taxon>Bifidobacteriales</taxon>
        <taxon>Bifidobacteriaceae</taxon>
        <taxon>Bifidobacterium</taxon>
    </lineage>
</organism>
<dbReference type="HAMAP" id="MF_00269">
    <property type="entry name" value="Tpx"/>
    <property type="match status" value="1"/>
</dbReference>
<feature type="disulfide bond" description="Redox-active" evidence="6">
    <location>
        <begin position="60"/>
        <end position="94"/>
    </location>
</feature>
<feature type="domain" description="Thioredoxin" evidence="7">
    <location>
        <begin position="18"/>
        <end position="168"/>
    </location>
</feature>
<dbReference type="PANTHER" id="PTHR43110:SF1">
    <property type="entry name" value="THIOL PEROXIDASE"/>
    <property type="match status" value="1"/>
</dbReference>